<evidence type="ECO:0000313" key="2">
    <source>
        <dbReference type="EMBL" id="GLH96415.1"/>
    </source>
</evidence>
<name>A0ABQ5QP34_9ACTN</name>
<evidence type="ECO:0000313" key="3">
    <source>
        <dbReference type="Proteomes" id="UP001144280"/>
    </source>
</evidence>
<dbReference type="Proteomes" id="UP001144280">
    <property type="component" value="Unassembled WGS sequence"/>
</dbReference>
<protein>
    <recommendedName>
        <fullName evidence="4">Secreted protein</fullName>
    </recommendedName>
</protein>
<keyword evidence="3" id="KW-1185">Reference proteome</keyword>
<dbReference type="RefSeq" id="WP_281893622.1">
    <property type="nucleotide sequence ID" value="NZ_BSDI01000007.1"/>
</dbReference>
<proteinExistence type="predicted"/>
<gene>
    <name evidence="2" type="ORF">Pa4123_16890</name>
</gene>
<organism evidence="2 3">
    <name type="scientific">Phytohabitans aurantiacus</name>
    <dbReference type="NCBI Taxonomy" id="3016789"/>
    <lineage>
        <taxon>Bacteria</taxon>
        <taxon>Bacillati</taxon>
        <taxon>Actinomycetota</taxon>
        <taxon>Actinomycetes</taxon>
        <taxon>Micromonosporales</taxon>
        <taxon>Micromonosporaceae</taxon>
    </lineage>
</organism>
<sequence>MSRLARTWMRLAVCGSAALLTAAFGAPAVAATPDPAKPIVVQPPSLWDVAPCATGDLTGAATLDGDGRRHLTLTGWIQPCADTKHTNGYGMAYYYADTAVVSWALSPYATLSGPTAFVATASFGPVGQEPLETSYGPLAAVCVVRGPISPVACVRLTQPDGGPPTFAPISTGDPLITSVPVQWRNNTWVQDQTCGNCV</sequence>
<dbReference type="EMBL" id="BSDI01000007">
    <property type="protein sequence ID" value="GLH96415.1"/>
    <property type="molecule type" value="Genomic_DNA"/>
</dbReference>
<evidence type="ECO:0000256" key="1">
    <source>
        <dbReference type="SAM" id="SignalP"/>
    </source>
</evidence>
<comment type="caution">
    <text evidence="2">The sequence shown here is derived from an EMBL/GenBank/DDBJ whole genome shotgun (WGS) entry which is preliminary data.</text>
</comment>
<keyword evidence="1" id="KW-0732">Signal</keyword>
<evidence type="ECO:0008006" key="4">
    <source>
        <dbReference type="Google" id="ProtNLM"/>
    </source>
</evidence>
<feature type="signal peptide" evidence="1">
    <location>
        <begin position="1"/>
        <end position="30"/>
    </location>
</feature>
<accession>A0ABQ5QP34</accession>
<feature type="chain" id="PRO_5047125548" description="Secreted protein" evidence="1">
    <location>
        <begin position="31"/>
        <end position="198"/>
    </location>
</feature>
<reference evidence="2" key="1">
    <citation type="submission" date="2022-12" db="EMBL/GenBank/DDBJ databases">
        <title>New Phytohabitans aurantiacus sp. RD004123 nov., an actinomycete isolated from soil.</title>
        <authorList>
            <person name="Triningsih D.W."/>
            <person name="Harunari E."/>
            <person name="Igarashi Y."/>
        </authorList>
    </citation>
    <scope>NUCLEOTIDE SEQUENCE</scope>
    <source>
        <strain evidence="2">RD004123</strain>
    </source>
</reference>